<feature type="transmembrane region" description="Helical" evidence="2">
    <location>
        <begin position="318"/>
        <end position="348"/>
    </location>
</feature>
<keyword evidence="4" id="KW-1185">Reference proteome</keyword>
<dbReference type="SUPFAM" id="SSF50960">
    <property type="entry name" value="TolB, C-terminal domain"/>
    <property type="match status" value="1"/>
</dbReference>
<reference evidence="3 4" key="1">
    <citation type="submission" date="2014-04" db="EMBL/GenBank/DDBJ databases">
        <authorList>
            <consortium name="DOE Joint Genome Institute"/>
            <person name="Kuo A."/>
            <person name="Girlanda M."/>
            <person name="Perotto S."/>
            <person name="Kohler A."/>
            <person name="Nagy L.G."/>
            <person name="Floudas D."/>
            <person name="Copeland A."/>
            <person name="Barry K.W."/>
            <person name="Cichocki N."/>
            <person name="Veneault-Fourrey C."/>
            <person name="LaButti K."/>
            <person name="Lindquist E.A."/>
            <person name="Lipzen A."/>
            <person name="Lundell T."/>
            <person name="Morin E."/>
            <person name="Murat C."/>
            <person name="Sun H."/>
            <person name="Tunlid A."/>
            <person name="Henrissat B."/>
            <person name="Grigoriev I.V."/>
            <person name="Hibbett D.S."/>
            <person name="Martin F."/>
            <person name="Nordberg H.P."/>
            <person name="Cantor M.N."/>
            <person name="Hua S.X."/>
        </authorList>
    </citation>
    <scope>NUCLEOTIDE SEQUENCE [LARGE SCALE GENOMIC DNA]</scope>
    <source>
        <strain evidence="3 4">MUT 4182</strain>
    </source>
</reference>
<feature type="compositionally biased region" description="Polar residues" evidence="1">
    <location>
        <begin position="16"/>
        <end position="31"/>
    </location>
</feature>
<evidence type="ECO:0000313" key="3">
    <source>
        <dbReference type="EMBL" id="KIO17627.1"/>
    </source>
</evidence>
<feature type="transmembrane region" description="Helical" evidence="2">
    <location>
        <begin position="275"/>
        <end position="297"/>
    </location>
</feature>
<keyword evidence="2" id="KW-1133">Transmembrane helix</keyword>
<feature type="region of interest" description="Disordered" evidence="1">
    <location>
        <begin position="514"/>
        <end position="574"/>
    </location>
</feature>
<dbReference type="OrthoDB" id="972532at2759"/>
<name>A0A0C3L7X5_9AGAM</name>
<protein>
    <submittedName>
        <fullName evidence="3">Uncharacterized protein</fullName>
    </submittedName>
</protein>
<dbReference type="STRING" id="1051891.A0A0C3L7X5"/>
<sequence>MDRGALRRARRETRQSVKSTSNPTRANVRTKTLSRKAKKKHERSHGDQRIQRKCPQEFETFSEETKDLADKFDEFMRAIRPIGSSSGLIRVAEELQKSMRDVRGAFGSNSAEMWKFYSRTESDELPDKLRDFPRDPPVPVVSQLPKTMDDLSDHLDAFLKGLGEIPEFSDKRLTGALREFQDWLDYRVEYLDSRRGALGERSAAARRCIGRIMGEMSGHIRAVKAALKAFKEEGVKAIQDYQKKSQTKLQNMSTVATFFSAVTATTMQYTMEQEYLGTIVMGLWISSLILSIASAINSQLAMHWRAAMYRSPRSALPIWASVCLDHTPLLCLVGAVLAFSAGLVVWTFAANLALAVKICAATMTSATSLILFTVIIWDVREWWQGARKAQPTPSETEPPPGMPARRKPRKSAEQAAGDALNRVSDPLADGKGVWRQRLRDFMTGSASIAPPTLSHDGESPNRQDDVESGLMTQSPTRISFGGHNFPSGKSLASGSEEGGIETMVSDSALISVAAPGTTTSGHGILNKRRDAPPPSTGKVPPAHVAFQGAGYDSTENDAARTSIQASWSENSHPRRSQLLGLTPARVLDIDHPPGHDIHFSPDGMRLAISTRTGLTILEVSKAVVEPHDHPSSSEFERFVWSPDSSHIVAINVDTGLLTWNKDSVLGLAYAVGRFTKMGLHRLPLFVYDIANVPHQQGKNPGYETIPGYKTNHGLVVMLGVVLDDPPEQIPGSKFTRIKAKRPSSALQEHWLMVINADTNAFVAETSILAAARHICVSRDGKFALVSYDNGYCPELWQLRDDQGNFGLELWRDYAPPDPSSSGGATEHGISGKAHFCGESDEWVMATNGQSDIFIWDRDMGHLQHVLKGTEIRSKGSKYDGSITFITSKMINDSNKSMISVVSTGRNGGVVIWECSD</sequence>
<evidence type="ECO:0000256" key="2">
    <source>
        <dbReference type="SAM" id="Phobius"/>
    </source>
</evidence>
<keyword evidence="2" id="KW-0472">Membrane</keyword>
<accession>A0A0C3L7X5</accession>
<feature type="region of interest" description="Disordered" evidence="1">
    <location>
        <begin position="444"/>
        <end position="497"/>
    </location>
</feature>
<feature type="compositionally biased region" description="Polar residues" evidence="1">
    <location>
        <begin position="559"/>
        <end position="570"/>
    </location>
</feature>
<organism evidence="3 4">
    <name type="scientific">Tulasnella calospora MUT 4182</name>
    <dbReference type="NCBI Taxonomy" id="1051891"/>
    <lineage>
        <taxon>Eukaryota</taxon>
        <taxon>Fungi</taxon>
        <taxon>Dikarya</taxon>
        <taxon>Basidiomycota</taxon>
        <taxon>Agaricomycotina</taxon>
        <taxon>Agaricomycetes</taxon>
        <taxon>Cantharellales</taxon>
        <taxon>Tulasnellaceae</taxon>
        <taxon>Tulasnella</taxon>
    </lineage>
</organism>
<dbReference type="HOGENOM" id="CLU_339540_0_0_1"/>
<dbReference type="Proteomes" id="UP000054248">
    <property type="component" value="Unassembled WGS sequence"/>
</dbReference>
<feature type="region of interest" description="Disordered" evidence="1">
    <location>
        <begin position="1"/>
        <end position="52"/>
    </location>
</feature>
<evidence type="ECO:0000256" key="1">
    <source>
        <dbReference type="SAM" id="MobiDB-lite"/>
    </source>
</evidence>
<gene>
    <name evidence="3" type="ORF">M407DRAFT_227814</name>
</gene>
<dbReference type="EMBL" id="KN823360">
    <property type="protein sequence ID" value="KIO17627.1"/>
    <property type="molecule type" value="Genomic_DNA"/>
</dbReference>
<feature type="compositionally biased region" description="Basic and acidic residues" evidence="1">
    <location>
        <begin position="455"/>
        <end position="465"/>
    </location>
</feature>
<feature type="compositionally biased region" description="Basic residues" evidence="1">
    <location>
        <begin position="32"/>
        <end position="43"/>
    </location>
</feature>
<keyword evidence="2" id="KW-0812">Transmembrane</keyword>
<proteinExistence type="predicted"/>
<feature type="region of interest" description="Disordered" evidence="1">
    <location>
        <begin position="387"/>
        <end position="427"/>
    </location>
</feature>
<feature type="transmembrane region" description="Helical" evidence="2">
    <location>
        <begin position="354"/>
        <end position="377"/>
    </location>
</feature>
<dbReference type="AlphaFoldDB" id="A0A0C3L7X5"/>
<feature type="compositionally biased region" description="Basic residues" evidence="1">
    <location>
        <begin position="1"/>
        <end position="11"/>
    </location>
</feature>
<reference evidence="4" key="2">
    <citation type="submission" date="2015-01" db="EMBL/GenBank/DDBJ databases">
        <title>Evolutionary Origins and Diversification of the Mycorrhizal Mutualists.</title>
        <authorList>
            <consortium name="DOE Joint Genome Institute"/>
            <consortium name="Mycorrhizal Genomics Consortium"/>
            <person name="Kohler A."/>
            <person name="Kuo A."/>
            <person name="Nagy L.G."/>
            <person name="Floudas D."/>
            <person name="Copeland A."/>
            <person name="Barry K.W."/>
            <person name="Cichocki N."/>
            <person name="Veneault-Fourrey C."/>
            <person name="LaButti K."/>
            <person name="Lindquist E.A."/>
            <person name="Lipzen A."/>
            <person name="Lundell T."/>
            <person name="Morin E."/>
            <person name="Murat C."/>
            <person name="Riley R."/>
            <person name="Ohm R."/>
            <person name="Sun H."/>
            <person name="Tunlid A."/>
            <person name="Henrissat B."/>
            <person name="Grigoriev I.V."/>
            <person name="Hibbett D.S."/>
            <person name="Martin F."/>
        </authorList>
    </citation>
    <scope>NUCLEOTIDE SEQUENCE [LARGE SCALE GENOMIC DNA]</scope>
    <source>
        <strain evidence="4">MUT 4182</strain>
    </source>
</reference>
<evidence type="ECO:0000313" key="4">
    <source>
        <dbReference type="Proteomes" id="UP000054248"/>
    </source>
</evidence>